<name>A0AA41YMC7_9PROT</name>
<keyword evidence="3" id="KW-1185">Reference proteome</keyword>
<evidence type="ECO:0000313" key="3">
    <source>
        <dbReference type="Proteomes" id="UP001165679"/>
    </source>
</evidence>
<comment type="caution">
    <text evidence="2">The sequence shown here is derived from an EMBL/GenBank/DDBJ whole genome shotgun (WGS) entry which is preliminary data.</text>
</comment>
<gene>
    <name evidence="2" type="ORF">OL599_10315</name>
</gene>
<dbReference type="GO" id="GO:0032259">
    <property type="term" value="P:methylation"/>
    <property type="evidence" value="ECO:0007669"/>
    <property type="project" value="UniProtKB-KW"/>
</dbReference>
<dbReference type="EMBL" id="JAPDNT010000006">
    <property type="protein sequence ID" value="MCW3474967.1"/>
    <property type="molecule type" value="Genomic_DNA"/>
</dbReference>
<dbReference type="Proteomes" id="UP001165679">
    <property type="component" value="Unassembled WGS sequence"/>
</dbReference>
<keyword evidence="2" id="KW-0489">Methyltransferase</keyword>
<dbReference type="InterPro" id="IPR052514">
    <property type="entry name" value="SAM-dependent_MTase"/>
</dbReference>
<reference evidence="2" key="2">
    <citation type="submission" date="2022-10" db="EMBL/GenBank/DDBJ databases">
        <authorList>
            <person name="Trinh H.N."/>
        </authorList>
    </citation>
    <scope>NUCLEOTIDE SEQUENCE</scope>
    <source>
        <strain evidence="2">RN2-1</strain>
    </source>
</reference>
<dbReference type="Gene3D" id="3.40.50.150">
    <property type="entry name" value="Vaccinia Virus protein VP39"/>
    <property type="match status" value="1"/>
</dbReference>
<proteinExistence type="predicted"/>
<dbReference type="NCBIfam" id="TIGR01444">
    <property type="entry name" value="fkbM_fam"/>
    <property type="match status" value="1"/>
</dbReference>
<dbReference type="PANTHER" id="PTHR34203">
    <property type="entry name" value="METHYLTRANSFERASE, FKBM FAMILY PROTEIN"/>
    <property type="match status" value="1"/>
</dbReference>
<dbReference type="SUPFAM" id="SSF53335">
    <property type="entry name" value="S-adenosyl-L-methionine-dependent methyltransferases"/>
    <property type="match status" value="1"/>
</dbReference>
<keyword evidence="2" id="KW-0808">Transferase</keyword>
<evidence type="ECO:0000313" key="2">
    <source>
        <dbReference type="EMBL" id="MCW3474967.1"/>
    </source>
</evidence>
<dbReference type="InterPro" id="IPR029063">
    <property type="entry name" value="SAM-dependent_MTases_sf"/>
</dbReference>
<reference evidence="2" key="1">
    <citation type="submission" date="2022-09" db="EMBL/GenBank/DDBJ databases">
        <title>Rhodovastum sp. nov. RN2-1 isolated from soil in Seongnam, South Korea.</title>
        <authorList>
            <person name="Le N.T."/>
        </authorList>
    </citation>
    <scope>NUCLEOTIDE SEQUENCE</scope>
    <source>
        <strain evidence="2">RN2-1</strain>
    </source>
</reference>
<feature type="domain" description="Methyltransferase FkbM" evidence="1">
    <location>
        <begin position="96"/>
        <end position="231"/>
    </location>
</feature>
<protein>
    <submittedName>
        <fullName evidence="2">FkbM family methyltransferase</fullName>
    </submittedName>
</protein>
<evidence type="ECO:0000259" key="1">
    <source>
        <dbReference type="Pfam" id="PF05050"/>
    </source>
</evidence>
<dbReference type="AlphaFoldDB" id="A0AA41YMC7"/>
<accession>A0AA41YMC7</accession>
<dbReference type="Pfam" id="PF05050">
    <property type="entry name" value="Methyltransf_21"/>
    <property type="match status" value="1"/>
</dbReference>
<sequence>MDLLVSRLAKCGAIARRMLVPVDGIRLLPAGARRWRVATAGRWADVRMRAGTTDLAVFFQVFVALEYRLSNWGFWGALSQAYARILADGKRPLIVDCGANIGLSSVYFRLLFPDALICAVEPEPGNDAALRANVAGLGIEALNVAVHHRPAAVRMVDPGTGQWGFRTVETAAADAAVRAVSVPEILALPAFAGAVPFLIKVDIEGFEAELFAADFGWIDLFPLLVIELHDWLLPGQASSRSFVQALAGSAPRDLLFRRESVFSVRSDMLRPDGAARG</sequence>
<dbReference type="GO" id="GO:0008168">
    <property type="term" value="F:methyltransferase activity"/>
    <property type="evidence" value="ECO:0007669"/>
    <property type="project" value="UniProtKB-KW"/>
</dbReference>
<dbReference type="PANTHER" id="PTHR34203:SF15">
    <property type="entry name" value="SLL1173 PROTEIN"/>
    <property type="match status" value="1"/>
</dbReference>
<organism evidence="2 3">
    <name type="scientific">Limobrevibacterium gyesilva</name>
    <dbReference type="NCBI Taxonomy" id="2991712"/>
    <lineage>
        <taxon>Bacteria</taxon>
        <taxon>Pseudomonadati</taxon>
        <taxon>Pseudomonadota</taxon>
        <taxon>Alphaproteobacteria</taxon>
        <taxon>Acetobacterales</taxon>
        <taxon>Acetobacteraceae</taxon>
        <taxon>Limobrevibacterium</taxon>
    </lineage>
</organism>
<dbReference type="RefSeq" id="WP_264713646.1">
    <property type="nucleotide sequence ID" value="NZ_JAPDNT010000006.1"/>
</dbReference>
<dbReference type="InterPro" id="IPR006342">
    <property type="entry name" value="FkbM_mtfrase"/>
</dbReference>